<keyword evidence="8" id="KW-1015">Disulfide bond</keyword>
<dbReference type="PROSITE" id="PS51864">
    <property type="entry name" value="ASTACIN"/>
    <property type="match status" value="1"/>
</dbReference>
<comment type="caution">
    <text evidence="12">The sequence shown here is derived from an EMBL/GenBank/DDBJ whole genome shotgun (WGS) entry which is preliminary data.</text>
</comment>
<dbReference type="SMART" id="SM00235">
    <property type="entry name" value="ZnMc"/>
    <property type="match status" value="1"/>
</dbReference>
<dbReference type="InterPro" id="IPR001506">
    <property type="entry name" value="Peptidase_M12A"/>
</dbReference>
<evidence type="ECO:0000256" key="9">
    <source>
        <dbReference type="PROSITE-ProRule" id="PRU01211"/>
    </source>
</evidence>
<dbReference type="Gene3D" id="3.40.390.10">
    <property type="entry name" value="Collagenase (Catalytic Domain)"/>
    <property type="match status" value="1"/>
</dbReference>
<evidence type="ECO:0000256" key="10">
    <source>
        <dbReference type="RuleBase" id="RU361183"/>
    </source>
</evidence>
<feature type="signal peptide" evidence="10">
    <location>
        <begin position="1"/>
        <end position="17"/>
    </location>
</feature>
<feature type="binding site" evidence="9">
    <location>
        <position position="175"/>
    </location>
    <ligand>
        <name>Zn(2+)</name>
        <dbReference type="ChEBI" id="CHEBI:29105"/>
        <note>catalytic</note>
    </ligand>
</feature>
<evidence type="ECO:0000256" key="7">
    <source>
        <dbReference type="ARBA" id="ARBA00023145"/>
    </source>
</evidence>
<dbReference type="PANTHER" id="PTHR10127">
    <property type="entry name" value="DISCOIDIN, CUB, EGF, LAMININ , AND ZINC METALLOPROTEASE DOMAIN CONTAINING"/>
    <property type="match status" value="1"/>
</dbReference>
<keyword evidence="3 10" id="KW-0732">Signal</keyword>
<sequence length="279" mass="31664">MFLLVVAICLLLSSFQAQSRYTEDIFEKSSEEIDNSSGQVDKSLTAIIERTNKYAGQGLNEPSIMFGDIAVSTGLEIAGPCTARGCKWQRSKSGQVLVPYVISDEYSSREKDVIFQGLRSFEKSTCIRFMPRTNHRDYISIESNSGCYSFVGRRIGGQTVSLDRTGCISLNIVQHELLHTLGFHHEHNRSDRDNHVQILLKNIIPGQEQNFDKIKTNNLETAYDYNSVMHYGRQVFLQFAFSKNREPTIIPIPDSSMSIGRAEKMSSNDILRVNRLYCR</sequence>
<feature type="binding site" evidence="9">
    <location>
        <position position="179"/>
    </location>
    <ligand>
        <name>Zn(2+)</name>
        <dbReference type="ChEBI" id="CHEBI:29105"/>
        <note>catalytic</note>
    </ligand>
</feature>
<feature type="binding site" evidence="9">
    <location>
        <position position="185"/>
    </location>
    <ligand>
        <name>Zn(2+)</name>
        <dbReference type="ChEBI" id="CHEBI:29105"/>
        <note>catalytic</note>
    </ligand>
</feature>
<evidence type="ECO:0000256" key="3">
    <source>
        <dbReference type="ARBA" id="ARBA00022729"/>
    </source>
</evidence>
<feature type="domain" description="Peptidase M12A" evidence="11">
    <location>
        <begin position="82"/>
        <end position="279"/>
    </location>
</feature>
<evidence type="ECO:0000256" key="2">
    <source>
        <dbReference type="ARBA" id="ARBA00022723"/>
    </source>
</evidence>
<gene>
    <name evidence="12" type="ORF">ABG768_025147</name>
</gene>
<name>A0AAW2ADU8_CULAL</name>
<evidence type="ECO:0000256" key="1">
    <source>
        <dbReference type="ARBA" id="ARBA00022670"/>
    </source>
</evidence>
<proteinExistence type="predicted"/>
<organism evidence="12 13">
    <name type="scientific">Culter alburnus</name>
    <name type="common">Topmouth culter</name>
    <dbReference type="NCBI Taxonomy" id="194366"/>
    <lineage>
        <taxon>Eukaryota</taxon>
        <taxon>Metazoa</taxon>
        <taxon>Chordata</taxon>
        <taxon>Craniata</taxon>
        <taxon>Vertebrata</taxon>
        <taxon>Euteleostomi</taxon>
        <taxon>Actinopterygii</taxon>
        <taxon>Neopterygii</taxon>
        <taxon>Teleostei</taxon>
        <taxon>Ostariophysi</taxon>
        <taxon>Cypriniformes</taxon>
        <taxon>Xenocyprididae</taxon>
        <taxon>Xenocypridinae</taxon>
        <taxon>Culter</taxon>
    </lineage>
</organism>
<comment type="caution">
    <text evidence="9">Lacks conserved residue(s) required for the propagation of feature annotation.</text>
</comment>
<evidence type="ECO:0000259" key="11">
    <source>
        <dbReference type="PROSITE" id="PS51864"/>
    </source>
</evidence>
<dbReference type="Pfam" id="PF01400">
    <property type="entry name" value="Astacin"/>
    <property type="match status" value="1"/>
</dbReference>
<keyword evidence="6 9" id="KW-0482">Metalloprotease</keyword>
<dbReference type="GO" id="GO:0008270">
    <property type="term" value="F:zinc ion binding"/>
    <property type="evidence" value="ECO:0007669"/>
    <property type="project" value="UniProtKB-UniRule"/>
</dbReference>
<evidence type="ECO:0000256" key="6">
    <source>
        <dbReference type="ARBA" id="ARBA00023049"/>
    </source>
</evidence>
<keyword evidence="1 9" id="KW-0645">Protease</keyword>
<dbReference type="SUPFAM" id="SSF55486">
    <property type="entry name" value="Metalloproteases ('zincins'), catalytic domain"/>
    <property type="match status" value="1"/>
</dbReference>
<dbReference type="PANTHER" id="PTHR10127:SF899">
    <property type="entry name" value="ASTACIN-LIKE METALLOENDOPEPTIDASE-RELATED"/>
    <property type="match status" value="1"/>
</dbReference>
<dbReference type="EMBL" id="JAWDJR010000007">
    <property type="protein sequence ID" value="KAK9971796.1"/>
    <property type="molecule type" value="Genomic_DNA"/>
</dbReference>
<dbReference type="AlphaFoldDB" id="A0AAW2ADU8"/>
<keyword evidence="2 9" id="KW-0479">Metal-binding</keyword>
<feature type="chain" id="PRO_5043091180" description="Metalloendopeptidase" evidence="10">
    <location>
        <begin position="18"/>
        <end position="279"/>
    </location>
</feature>
<dbReference type="FunFam" id="3.40.390.10:FF:000040">
    <property type="entry name" value="Metalloendopeptidase"/>
    <property type="match status" value="1"/>
</dbReference>
<evidence type="ECO:0000313" key="12">
    <source>
        <dbReference type="EMBL" id="KAK9971796.1"/>
    </source>
</evidence>
<dbReference type="EC" id="3.4.24.-" evidence="10"/>
<dbReference type="Proteomes" id="UP001479290">
    <property type="component" value="Unassembled WGS sequence"/>
</dbReference>
<comment type="cofactor">
    <cofactor evidence="9 10">
        <name>Zn(2+)</name>
        <dbReference type="ChEBI" id="CHEBI:29105"/>
    </cofactor>
    <text evidence="9 10">Binds 1 zinc ion per subunit.</text>
</comment>
<feature type="active site" evidence="9">
    <location>
        <position position="176"/>
    </location>
</feature>
<protein>
    <recommendedName>
        <fullName evidence="10">Metalloendopeptidase</fullName>
        <ecNumber evidence="10">3.4.24.-</ecNumber>
    </recommendedName>
</protein>
<evidence type="ECO:0000256" key="5">
    <source>
        <dbReference type="ARBA" id="ARBA00022833"/>
    </source>
</evidence>
<dbReference type="GO" id="GO:0006508">
    <property type="term" value="P:proteolysis"/>
    <property type="evidence" value="ECO:0007669"/>
    <property type="project" value="UniProtKB-KW"/>
</dbReference>
<dbReference type="InterPro" id="IPR024079">
    <property type="entry name" value="MetalloPept_cat_dom_sf"/>
</dbReference>
<evidence type="ECO:0000256" key="4">
    <source>
        <dbReference type="ARBA" id="ARBA00022801"/>
    </source>
</evidence>
<evidence type="ECO:0000256" key="8">
    <source>
        <dbReference type="ARBA" id="ARBA00023157"/>
    </source>
</evidence>
<dbReference type="InterPro" id="IPR006026">
    <property type="entry name" value="Peptidase_Metallo"/>
</dbReference>
<dbReference type="GO" id="GO:0004222">
    <property type="term" value="F:metalloendopeptidase activity"/>
    <property type="evidence" value="ECO:0007669"/>
    <property type="project" value="UniProtKB-UniRule"/>
</dbReference>
<keyword evidence="7" id="KW-0865">Zymogen</keyword>
<keyword evidence="5 9" id="KW-0862">Zinc</keyword>
<reference evidence="12 13" key="1">
    <citation type="submission" date="2024-05" db="EMBL/GenBank/DDBJ databases">
        <title>A high-quality chromosomal-level genome assembly of Topmouth culter (Culter alburnus).</title>
        <authorList>
            <person name="Zhao H."/>
        </authorList>
    </citation>
    <scope>NUCLEOTIDE SEQUENCE [LARGE SCALE GENOMIC DNA]</scope>
    <source>
        <strain evidence="12">CATC2023</strain>
        <tissue evidence="12">Muscle</tissue>
    </source>
</reference>
<accession>A0AAW2ADU8</accession>
<evidence type="ECO:0000313" key="13">
    <source>
        <dbReference type="Proteomes" id="UP001479290"/>
    </source>
</evidence>
<keyword evidence="13" id="KW-1185">Reference proteome</keyword>
<dbReference type="PRINTS" id="PR00480">
    <property type="entry name" value="ASTACIN"/>
</dbReference>
<keyword evidence="4 9" id="KW-0378">Hydrolase</keyword>